<gene>
    <name evidence="1" type="primary">cas7fv</name>
    <name evidence="1" type="ORF">MKI79_10680</name>
</gene>
<protein>
    <submittedName>
        <fullName evidence="1">Type I-Fv CRISPR-associated protein Cas7fv</fullName>
    </submittedName>
</protein>
<accession>A0A9X1WYA4</accession>
<evidence type="ECO:0000313" key="2">
    <source>
        <dbReference type="Proteomes" id="UP001139701"/>
    </source>
</evidence>
<organism evidence="1 2">
    <name type="scientific">Acinetobacter sedimenti</name>
    <dbReference type="NCBI Taxonomy" id="2919922"/>
    <lineage>
        <taxon>Bacteria</taxon>
        <taxon>Pseudomonadati</taxon>
        <taxon>Pseudomonadota</taxon>
        <taxon>Gammaproteobacteria</taxon>
        <taxon>Moraxellales</taxon>
        <taxon>Moraxellaceae</taxon>
        <taxon>Acinetobacter</taxon>
    </lineage>
</organism>
<keyword evidence="2" id="KW-1185">Reference proteome</keyword>
<dbReference type="CDD" id="cd21142">
    <property type="entry name" value="Cas7fv"/>
    <property type="match status" value="1"/>
</dbReference>
<dbReference type="RefSeq" id="WP_241573327.1">
    <property type="nucleotide sequence ID" value="NZ_JAKUML010000020.1"/>
</dbReference>
<dbReference type="NCBIfam" id="NF040577">
    <property type="entry name" value="cas_Cas7fv"/>
    <property type="match status" value="1"/>
</dbReference>
<name>A0A9X1WYA4_9GAMM</name>
<reference evidence="1" key="1">
    <citation type="submission" date="2022-02" db="EMBL/GenBank/DDBJ databases">
        <title>Acinetobacter A3.8 sp. nov., isolated from Sediment (Zhairuo Island).</title>
        <authorList>
            <person name="Zheng K."/>
        </authorList>
    </citation>
    <scope>NUCLEOTIDE SEQUENCE</scope>
    <source>
        <strain evidence="1">A3.8</strain>
    </source>
</reference>
<proteinExistence type="predicted"/>
<sequence length="364" mass="41512">MLQSTMPSATNKRLVQSQSKTFLNSTTATKEDNNRSKVTGIKSVDFKITAYGYGVVNWNGNVRIRHEGMIEDATNHNIPKLRGYSNLTGEKSEKGFLYKKDPREIDFEKHQLYISQNCIRHHLFKDQTYDVSNAKDKPMVDLLASITGLVRGYVIPQGEQFKRTSALLITDFVDQLKNGNYEQMGRAGSKEKELNKKGEMSSNTIFSKITFGDTQYEAYGSISIEQLQFISLSKDFDRAAMIIDNKDNTGEKIALHIQNFIKSLDPTREPKAIFNAQYARIGSIYKDFEAGILLDNVAIDILVKEILNMISELSIKQAKGYMYVDEVEIDYNDSNKMMRIKQPRFASQTNSNPQNEYAVYYEIV</sequence>
<dbReference type="Proteomes" id="UP001139701">
    <property type="component" value="Unassembled WGS sequence"/>
</dbReference>
<dbReference type="EMBL" id="JAKUML010000020">
    <property type="protein sequence ID" value="MCJ8147349.1"/>
    <property type="molecule type" value="Genomic_DNA"/>
</dbReference>
<evidence type="ECO:0000313" key="1">
    <source>
        <dbReference type="EMBL" id="MCJ8147349.1"/>
    </source>
</evidence>
<comment type="caution">
    <text evidence="1">The sequence shown here is derived from an EMBL/GenBank/DDBJ whole genome shotgun (WGS) entry which is preliminary data.</text>
</comment>
<dbReference type="InterPro" id="IPR049889">
    <property type="entry name" value="Cas7fv-like"/>
</dbReference>
<dbReference type="AlphaFoldDB" id="A0A9X1WYA4"/>